<dbReference type="Pfam" id="PF02687">
    <property type="entry name" value="FtsX"/>
    <property type="match status" value="1"/>
</dbReference>
<keyword evidence="5 6" id="KW-0472">Membrane</keyword>
<protein>
    <submittedName>
        <fullName evidence="9">FtsX-like permease family protein</fullName>
    </submittedName>
</protein>
<evidence type="ECO:0000256" key="5">
    <source>
        <dbReference type="ARBA" id="ARBA00023136"/>
    </source>
</evidence>
<evidence type="ECO:0000313" key="11">
    <source>
        <dbReference type="Proteomes" id="UP000433575"/>
    </source>
</evidence>
<evidence type="ECO:0000313" key="10">
    <source>
        <dbReference type="EMBL" id="MSC32995.1"/>
    </source>
</evidence>
<dbReference type="RefSeq" id="WP_154238624.1">
    <property type="nucleotide sequence ID" value="NZ_CALJPI010000251.1"/>
</dbReference>
<name>A0A6N7S5Z5_9FIRM</name>
<evidence type="ECO:0000256" key="3">
    <source>
        <dbReference type="ARBA" id="ARBA00022692"/>
    </source>
</evidence>
<dbReference type="Proteomes" id="UP000480929">
    <property type="component" value="Unassembled WGS sequence"/>
</dbReference>
<dbReference type="PANTHER" id="PTHR30572:SF9">
    <property type="entry name" value="ABC TRANSPORTER PERMEASE PROTEIN"/>
    <property type="match status" value="1"/>
</dbReference>
<comment type="caution">
    <text evidence="9">The sequence shown here is derived from an EMBL/GenBank/DDBJ whole genome shotgun (WGS) entry which is preliminary data.</text>
</comment>
<evidence type="ECO:0000256" key="4">
    <source>
        <dbReference type="ARBA" id="ARBA00022989"/>
    </source>
</evidence>
<dbReference type="InterPro" id="IPR003838">
    <property type="entry name" value="ABC3_permease_C"/>
</dbReference>
<evidence type="ECO:0000313" key="12">
    <source>
        <dbReference type="Proteomes" id="UP000480929"/>
    </source>
</evidence>
<dbReference type="Proteomes" id="UP000433575">
    <property type="component" value="Unassembled WGS sequence"/>
</dbReference>
<keyword evidence="2" id="KW-1003">Cell membrane</keyword>
<comment type="subcellular location">
    <subcellularLocation>
        <location evidence="1">Cell membrane</location>
        <topology evidence="1">Multi-pass membrane protein</topology>
    </subcellularLocation>
</comment>
<feature type="transmembrane region" description="Helical" evidence="6">
    <location>
        <begin position="442"/>
        <end position="465"/>
    </location>
</feature>
<dbReference type="EMBL" id="WKPJ01000009">
    <property type="protein sequence ID" value="MSA89317.1"/>
    <property type="molecule type" value="Genomic_DNA"/>
</dbReference>
<feature type="domain" description="ABC3 transporter permease C-terminal" evidence="7">
    <location>
        <begin position="324"/>
        <end position="470"/>
    </location>
</feature>
<organism evidence="9 11">
    <name type="scientific">Holdemania massiliensis</name>
    <dbReference type="NCBI Taxonomy" id="1468449"/>
    <lineage>
        <taxon>Bacteria</taxon>
        <taxon>Bacillati</taxon>
        <taxon>Bacillota</taxon>
        <taxon>Erysipelotrichia</taxon>
        <taxon>Erysipelotrichales</taxon>
        <taxon>Erysipelotrichaceae</taxon>
        <taxon>Holdemania</taxon>
    </lineage>
</organism>
<feature type="transmembrane region" description="Helical" evidence="6">
    <location>
        <begin position="319"/>
        <end position="344"/>
    </location>
</feature>
<proteinExistence type="predicted"/>
<evidence type="ECO:0000313" key="9">
    <source>
        <dbReference type="EMBL" id="MSA89317.1"/>
    </source>
</evidence>
<dbReference type="OrthoDB" id="9812886at2"/>
<feature type="transmembrane region" description="Helical" evidence="6">
    <location>
        <begin position="365"/>
        <end position="391"/>
    </location>
</feature>
<gene>
    <name evidence="10" type="ORF">GKD88_07660</name>
    <name evidence="9" type="ORF">GKE08_08255</name>
</gene>
<evidence type="ECO:0000259" key="7">
    <source>
        <dbReference type="Pfam" id="PF02687"/>
    </source>
</evidence>
<sequence>MGVISRALRAVIRVPSRSVLISLLFALISFLIFIGFSMQTAGSQAIQRAKNKMNPVIILEMNLDYLRTLESEDSFEQQRKAKKSLAALFDNDLILTSNYLVSNAGTSLNFKSVASEKSDLSQTKRNVQLLGNGKPDMVEFHTDSYVMKEGRFYNEEEVRNFAEVAVIEQGLAQENQLTLGDTIEIEWCEFDDSAAVYLKPEECRTTFEIIGIYENKEKNEVSVDRNRAENQILVPGSTLEEIVRTVGYAFILALDDGGEAGEKEDFNVGHENPVILLKNIDFMSEFKQLANFWVSPVYKLNTNNEVLERVEQPLNVITFFAKTLLGIVMINAVLILTTVTALFVKKRQIEIGSLLALGTRRISIIIQFYLELLMEMMIGLVIAASLSFVVLPSLGQRILDLSVVDEQEFVTEFEFEPTNSYFTELNQQEVFDEFQMKVQFDVIVSTVGCGLVVILLSLMFTAGIIMKLNPKQILLGME</sequence>
<dbReference type="InterPro" id="IPR050250">
    <property type="entry name" value="Macrolide_Exporter_MacB"/>
</dbReference>
<keyword evidence="3 6" id="KW-0812">Transmembrane</keyword>
<evidence type="ECO:0000259" key="8">
    <source>
        <dbReference type="Pfam" id="PF12704"/>
    </source>
</evidence>
<dbReference type="AlphaFoldDB" id="A0A6N7S5Z5"/>
<keyword evidence="12" id="KW-1185">Reference proteome</keyword>
<evidence type="ECO:0000256" key="6">
    <source>
        <dbReference type="SAM" id="Phobius"/>
    </source>
</evidence>
<keyword evidence="4 6" id="KW-1133">Transmembrane helix</keyword>
<dbReference type="GO" id="GO:0022857">
    <property type="term" value="F:transmembrane transporter activity"/>
    <property type="evidence" value="ECO:0007669"/>
    <property type="project" value="TreeGrafter"/>
</dbReference>
<dbReference type="GO" id="GO:0005886">
    <property type="term" value="C:plasma membrane"/>
    <property type="evidence" value="ECO:0007669"/>
    <property type="project" value="UniProtKB-SubCell"/>
</dbReference>
<reference evidence="11 12" key="1">
    <citation type="journal article" date="2019" name="Nat. Med.">
        <title>A library of human gut bacterial isolates paired with longitudinal multiomics data enables mechanistic microbiome research.</title>
        <authorList>
            <person name="Poyet M."/>
            <person name="Groussin M."/>
            <person name="Gibbons S.M."/>
            <person name="Avila-Pacheco J."/>
            <person name="Jiang X."/>
            <person name="Kearney S.M."/>
            <person name="Perrotta A.R."/>
            <person name="Berdy B."/>
            <person name="Zhao S."/>
            <person name="Lieberman T.D."/>
            <person name="Swanson P.K."/>
            <person name="Smith M."/>
            <person name="Roesemann S."/>
            <person name="Alexander J.E."/>
            <person name="Rich S.A."/>
            <person name="Livny J."/>
            <person name="Vlamakis H."/>
            <person name="Clish C."/>
            <person name="Bullock K."/>
            <person name="Deik A."/>
            <person name="Scott J."/>
            <person name="Pierce K.A."/>
            <person name="Xavier R.J."/>
            <person name="Alm E.J."/>
        </authorList>
    </citation>
    <scope>NUCLEOTIDE SEQUENCE [LARGE SCALE GENOMIC DNA]</scope>
    <source>
        <strain evidence="9 11">BIOML-A4</strain>
        <strain evidence="10 12">BIOML-A5</strain>
    </source>
</reference>
<dbReference type="Pfam" id="PF12704">
    <property type="entry name" value="MacB_PCD"/>
    <property type="match status" value="1"/>
</dbReference>
<dbReference type="PANTHER" id="PTHR30572">
    <property type="entry name" value="MEMBRANE COMPONENT OF TRANSPORTER-RELATED"/>
    <property type="match status" value="1"/>
</dbReference>
<dbReference type="InterPro" id="IPR025857">
    <property type="entry name" value="MacB_PCD"/>
</dbReference>
<accession>A0A6N7S5Z5</accession>
<evidence type="ECO:0000256" key="1">
    <source>
        <dbReference type="ARBA" id="ARBA00004651"/>
    </source>
</evidence>
<feature type="domain" description="MacB-like periplasmic core" evidence="8">
    <location>
        <begin position="110"/>
        <end position="257"/>
    </location>
</feature>
<evidence type="ECO:0000256" key="2">
    <source>
        <dbReference type="ARBA" id="ARBA00022475"/>
    </source>
</evidence>
<dbReference type="EMBL" id="WKPI01000010">
    <property type="protein sequence ID" value="MSC32995.1"/>
    <property type="molecule type" value="Genomic_DNA"/>
</dbReference>